<protein>
    <submittedName>
        <fullName evidence="2">Uncharacterized protein</fullName>
    </submittedName>
</protein>
<dbReference type="AlphaFoldDB" id="A0A8H7RUA6"/>
<sequence length="660" mass="74813">MTEARCNYGTLLKLAPVTLQGQHVHKVDVQDKSKEEQRVVLEYLKKLNCNALDLLRISSDSNDIHILKEILQISGPSLKQLDINIKGDPRYIRLLAVILKHCHSHQLMHLKYRHYNEIRPLNLRLDGRLLPRRPLQNIISLNIGCAMEMNYFQRLLELLPRLKSIYINKDLMTDTSHNDNDNDNYNNNNNNNSNSNINSGSQLIHLLCNRSSLLPVCQNVDICGGNDKYNDNDKIIDGSNRIASNFSRQFIMSVTNNGTDGYRIQSTGKEDVRRSKLRCLIIQNIQGGINQEIISSVFEKHHLTLEAICVTHCPLATLLFPPSKFTNLCDIQINDTNIILSTNQTTAQNLFTMLQSSPCLRNVYLQCQMPFRQVISGLQQRQQLQTLCLSDSTGMGALILNPPVTGWPQLRCLSLHGVVDLQASSELLNLKNAILNTPCLEMIDLDPALVTREDILPTIGNLDNLHYLRIRRNKAMPVIIHRTSTVSAESIVAMLHGNCSRSLRRLCLLDIMTVTDGVLDAIVGNFANSNLEYLQIGYSRSPFILRRNRRRMRLQGGGERGGGEGENTTERITANGIQRFGNGFMGTMQQLKYLGLSEIWNSSRFASTEEMKQIEEACRELREMLTSERITVCLENNRDMFITAFGQTPMDPFSSFFNQI</sequence>
<dbReference type="OrthoDB" id="2269819at2759"/>
<gene>
    <name evidence="2" type="ORF">INT45_001374</name>
</gene>
<keyword evidence="3" id="KW-1185">Reference proteome</keyword>
<comment type="caution">
    <text evidence="2">The sequence shown here is derived from an EMBL/GenBank/DDBJ whole genome shotgun (WGS) entry which is preliminary data.</text>
</comment>
<evidence type="ECO:0000313" key="3">
    <source>
        <dbReference type="Proteomes" id="UP000646827"/>
    </source>
</evidence>
<reference evidence="2 3" key="1">
    <citation type="submission" date="2020-12" db="EMBL/GenBank/DDBJ databases">
        <title>Metabolic potential, ecology and presence of endohyphal bacteria is reflected in genomic diversity of Mucoromycotina.</title>
        <authorList>
            <person name="Muszewska A."/>
            <person name="Okrasinska A."/>
            <person name="Steczkiewicz K."/>
            <person name="Drgas O."/>
            <person name="Orlowska M."/>
            <person name="Perlinska-Lenart U."/>
            <person name="Aleksandrzak-Piekarczyk T."/>
            <person name="Szatraj K."/>
            <person name="Zielenkiewicz U."/>
            <person name="Pilsyk S."/>
            <person name="Malc E."/>
            <person name="Mieczkowski P."/>
            <person name="Kruszewska J.S."/>
            <person name="Biernat P."/>
            <person name="Pawlowska J."/>
        </authorList>
    </citation>
    <scope>NUCLEOTIDE SEQUENCE [LARGE SCALE GENOMIC DNA]</scope>
    <source>
        <strain evidence="2 3">CBS 142.35</strain>
    </source>
</reference>
<feature type="compositionally biased region" description="Low complexity" evidence="1">
    <location>
        <begin position="183"/>
        <end position="196"/>
    </location>
</feature>
<feature type="region of interest" description="Disordered" evidence="1">
    <location>
        <begin position="177"/>
        <end position="196"/>
    </location>
</feature>
<evidence type="ECO:0000256" key="1">
    <source>
        <dbReference type="SAM" id="MobiDB-lite"/>
    </source>
</evidence>
<evidence type="ECO:0000313" key="2">
    <source>
        <dbReference type="EMBL" id="KAG2216753.1"/>
    </source>
</evidence>
<organism evidence="2 3">
    <name type="scientific">Circinella minor</name>
    <dbReference type="NCBI Taxonomy" id="1195481"/>
    <lineage>
        <taxon>Eukaryota</taxon>
        <taxon>Fungi</taxon>
        <taxon>Fungi incertae sedis</taxon>
        <taxon>Mucoromycota</taxon>
        <taxon>Mucoromycotina</taxon>
        <taxon>Mucoromycetes</taxon>
        <taxon>Mucorales</taxon>
        <taxon>Lichtheimiaceae</taxon>
        <taxon>Circinella</taxon>
    </lineage>
</organism>
<dbReference type="SUPFAM" id="SSF52047">
    <property type="entry name" value="RNI-like"/>
    <property type="match status" value="1"/>
</dbReference>
<dbReference type="Proteomes" id="UP000646827">
    <property type="component" value="Unassembled WGS sequence"/>
</dbReference>
<dbReference type="EMBL" id="JAEPRB010000364">
    <property type="protein sequence ID" value="KAG2216753.1"/>
    <property type="molecule type" value="Genomic_DNA"/>
</dbReference>
<accession>A0A8H7RUA6</accession>
<proteinExistence type="predicted"/>
<name>A0A8H7RUA6_9FUNG</name>